<accession>A0A2R8FE54</accession>
<sequence length="384" mass="44309">MHSLQNIILSNLPYQQLYNICADKDNRVRGALECDNLGDEANIWKNKALVEFDVPFAFFELALKNRSLLPSPSQRYAEVATYFSLQPFSQAVIEEEREFTIPQQDTRLTLSIEGIYESTWALIEAVERKDDRMTEYFFALLSPSQKIYVRNHLLDIKTSHLATRLIYGIEGEKSYYQEEDDSLLITIIKTGNLALLNRQLELEGIIPSTFKIEEHIPDLGFDPERTEFPLFYLPLYIRPLPASKLINAAIYSCNPRILDFFRSYFNVNRPNTGHNSLLQGYKRHRKPVQAYSILQRIQTRRDATFSILQTGNLDLALLHMSRVGSCELDLFSYLPGNLPLFIALLPYTLKGEERPKLALTDLLNKTPFSFPQTRQVIEYVIGLL</sequence>
<dbReference type="EMBL" id="LT994652">
    <property type="protein sequence ID" value="SPN79283.1"/>
    <property type="molecule type" value="Genomic_DNA"/>
</dbReference>
<reference evidence="1" key="1">
    <citation type="submission" date="2018-03" db="EMBL/GenBank/DDBJ databases">
        <authorList>
            <consortium name="Urmite Genomes"/>
        </authorList>
    </citation>
    <scope>NUCLEOTIDE SEQUENCE [LARGE SCALE GENOMIC DNA]</scope>
    <source>
        <strain evidence="1">IHUMI-S29</strain>
    </source>
</reference>
<name>A0A2R8FE54_9VIRU</name>
<evidence type="ECO:0000313" key="1">
    <source>
        <dbReference type="EMBL" id="SPN79283.1"/>
    </source>
</evidence>
<organism evidence="1">
    <name type="scientific">Cedratvirus Zaza IHUMI</name>
    <dbReference type="NCBI Taxonomy" id="2126979"/>
    <lineage>
        <taxon>Viruses</taxon>
        <taxon>Pithoviruses</taxon>
    </lineage>
</organism>
<protein>
    <submittedName>
        <fullName evidence="1">Uncharacterized protein</fullName>
    </submittedName>
</protein>
<dbReference type="Proteomes" id="UP000270547">
    <property type="component" value="Segment"/>
</dbReference>
<proteinExistence type="predicted"/>
<gene>
    <name evidence="1" type="ORF">ZAZAV_249</name>
</gene>